<dbReference type="InterPro" id="IPR050177">
    <property type="entry name" value="Lipid_A_modif_metabolic_enz"/>
</dbReference>
<feature type="non-terminal residue" evidence="2">
    <location>
        <position position="1"/>
    </location>
</feature>
<dbReference type="Gene3D" id="3.40.50.720">
    <property type="entry name" value="NAD(P)-binding Rossmann-like Domain"/>
    <property type="match status" value="1"/>
</dbReference>
<protein>
    <recommendedName>
        <fullName evidence="1">NAD-dependent epimerase/dehydratase domain-containing protein</fullName>
    </recommendedName>
</protein>
<name>X1R6G2_9ZZZZ</name>
<feature type="domain" description="NAD-dependent epimerase/dehydratase" evidence="1">
    <location>
        <begin position="1"/>
        <end position="128"/>
    </location>
</feature>
<dbReference type="InterPro" id="IPR001509">
    <property type="entry name" value="Epimerase_deHydtase"/>
</dbReference>
<dbReference type="EMBL" id="BARV01035755">
    <property type="protein sequence ID" value="GAI58725.1"/>
    <property type="molecule type" value="Genomic_DNA"/>
</dbReference>
<dbReference type="AlphaFoldDB" id="X1R6G2"/>
<reference evidence="2" key="1">
    <citation type="journal article" date="2014" name="Front. Microbiol.">
        <title>High frequency of phylogenetically diverse reductive dehalogenase-homologous genes in deep subseafloor sedimentary metagenomes.</title>
        <authorList>
            <person name="Kawai M."/>
            <person name="Futagami T."/>
            <person name="Toyoda A."/>
            <person name="Takaki Y."/>
            <person name="Nishi S."/>
            <person name="Hori S."/>
            <person name="Arai W."/>
            <person name="Tsubouchi T."/>
            <person name="Morono Y."/>
            <person name="Uchiyama I."/>
            <person name="Ito T."/>
            <person name="Fujiyama A."/>
            <person name="Inagaki F."/>
            <person name="Takami H."/>
        </authorList>
    </citation>
    <scope>NUCLEOTIDE SEQUENCE</scope>
    <source>
        <strain evidence="2">Expedition CK06-06</strain>
    </source>
</reference>
<evidence type="ECO:0000259" key="1">
    <source>
        <dbReference type="Pfam" id="PF01370"/>
    </source>
</evidence>
<evidence type="ECO:0000313" key="2">
    <source>
        <dbReference type="EMBL" id="GAI58725.1"/>
    </source>
</evidence>
<dbReference type="PANTHER" id="PTHR43245:SF58">
    <property type="entry name" value="BLL5923 PROTEIN"/>
    <property type="match status" value="1"/>
</dbReference>
<dbReference type="InterPro" id="IPR036291">
    <property type="entry name" value="NAD(P)-bd_dom_sf"/>
</dbReference>
<gene>
    <name evidence="2" type="ORF">S06H3_55731</name>
</gene>
<sequence length="232" mass="27024">GTANLIRAMNKKKIKKILYLSSHAVCGPGCEKKSVKESDQPNPVSFYGMTKKLAEDIVMNSGINYTILRPVSVYGPYDMEILKYIGLLNRGISPIIGFGEKYINLIFITDLVKLIITLIRANKFSNQIYFVNDGNCYSYKELLNEITNILGINSLKIYIPEAMALFYGLLNDVFLRRQKRLIWRDKVREMARKYWLCSNEKLRDDFNFIPKYMLKQGMKETIDWYRTHGFLK</sequence>
<organism evidence="2">
    <name type="scientific">marine sediment metagenome</name>
    <dbReference type="NCBI Taxonomy" id="412755"/>
    <lineage>
        <taxon>unclassified sequences</taxon>
        <taxon>metagenomes</taxon>
        <taxon>ecological metagenomes</taxon>
    </lineage>
</organism>
<dbReference type="Pfam" id="PF01370">
    <property type="entry name" value="Epimerase"/>
    <property type="match status" value="1"/>
</dbReference>
<comment type="caution">
    <text evidence="2">The sequence shown here is derived from an EMBL/GenBank/DDBJ whole genome shotgun (WGS) entry which is preliminary data.</text>
</comment>
<proteinExistence type="predicted"/>
<dbReference type="PANTHER" id="PTHR43245">
    <property type="entry name" value="BIFUNCTIONAL POLYMYXIN RESISTANCE PROTEIN ARNA"/>
    <property type="match status" value="1"/>
</dbReference>
<dbReference type="SUPFAM" id="SSF51735">
    <property type="entry name" value="NAD(P)-binding Rossmann-fold domains"/>
    <property type="match status" value="1"/>
</dbReference>
<accession>X1R6G2</accession>